<evidence type="ECO:0000256" key="1">
    <source>
        <dbReference type="SAM" id="SignalP"/>
    </source>
</evidence>
<dbReference type="CDD" id="cd22191">
    <property type="entry name" value="DPBB_RlpA_EXP_N-like"/>
    <property type="match status" value="1"/>
</dbReference>
<evidence type="ECO:0000313" key="3">
    <source>
        <dbReference type="Proteomes" id="UP000620124"/>
    </source>
</evidence>
<accession>A0A8H6Z1U3</accession>
<evidence type="ECO:0000313" key="2">
    <source>
        <dbReference type="EMBL" id="KAF7368331.1"/>
    </source>
</evidence>
<name>A0A8H6Z1U3_9AGAR</name>
<comment type="caution">
    <text evidence="2">The sequence shown here is derived from an EMBL/GenBank/DDBJ whole genome shotgun (WGS) entry which is preliminary data.</text>
</comment>
<protein>
    <submittedName>
        <fullName evidence="2">Uncharacterized protein</fullName>
    </submittedName>
</protein>
<feature type="chain" id="PRO_5034779536" evidence="1">
    <location>
        <begin position="20"/>
        <end position="119"/>
    </location>
</feature>
<keyword evidence="3" id="KW-1185">Reference proteome</keyword>
<organism evidence="2 3">
    <name type="scientific">Mycena venus</name>
    <dbReference type="NCBI Taxonomy" id="2733690"/>
    <lineage>
        <taxon>Eukaryota</taxon>
        <taxon>Fungi</taxon>
        <taxon>Dikarya</taxon>
        <taxon>Basidiomycota</taxon>
        <taxon>Agaricomycotina</taxon>
        <taxon>Agaricomycetes</taxon>
        <taxon>Agaricomycetidae</taxon>
        <taxon>Agaricales</taxon>
        <taxon>Marasmiineae</taxon>
        <taxon>Mycenaceae</taxon>
        <taxon>Mycena</taxon>
    </lineage>
</organism>
<dbReference type="SUPFAM" id="SSF50685">
    <property type="entry name" value="Barwin-like endoglucanases"/>
    <property type="match status" value="1"/>
</dbReference>
<dbReference type="EMBL" id="JACAZI010000002">
    <property type="protein sequence ID" value="KAF7368331.1"/>
    <property type="molecule type" value="Genomic_DNA"/>
</dbReference>
<proteinExistence type="predicted"/>
<gene>
    <name evidence="2" type="ORF">MVEN_00154500</name>
</gene>
<dbReference type="InterPro" id="IPR036908">
    <property type="entry name" value="RlpA-like_sf"/>
</dbReference>
<dbReference type="Proteomes" id="UP000620124">
    <property type="component" value="Unassembled WGS sequence"/>
</dbReference>
<feature type="signal peptide" evidence="1">
    <location>
        <begin position="1"/>
        <end position="19"/>
    </location>
</feature>
<reference evidence="2" key="1">
    <citation type="submission" date="2020-05" db="EMBL/GenBank/DDBJ databases">
        <title>Mycena genomes resolve the evolution of fungal bioluminescence.</title>
        <authorList>
            <person name="Tsai I.J."/>
        </authorList>
    </citation>
    <scope>NUCLEOTIDE SEQUENCE</scope>
    <source>
        <strain evidence="2">CCC161011</strain>
    </source>
</reference>
<keyword evidence="1" id="KW-0732">Signal</keyword>
<sequence>MRHIRSILCLSSFVPLLASLPRAAATVGQASLLIPNGATRECGSVINDSDLSVVISPDVFEGGARCGDDVTVAFGGKSVVLKVAGECVCIASSIEMTQAAYTVLEAPIIRPVTVNWQFD</sequence>
<dbReference type="AlphaFoldDB" id="A0A8H6Z1U3"/>
<dbReference type="Gene3D" id="2.40.40.10">
    <property type="entry name" value="RlpA-like domain"/>
    <property type="match status" value="1"/>
</dbReference>
<dbReference type="OrthoDB" id="623670at2759"/>